<proteinExistence type="predicted"/>
<accession>A0A2X4XE71</accession>
<evidence type="ECO:0000313" key="1">
    <source>
        <dbReference type="EMBL" id="SQI34934.1"/>
    </source>
</evidence>
<protein>
    <recommendedName>
        <fullName evidence="3">Phage-related minor tail protein</fullName>
    </recommendedName>
</protein>
<dbReference type="KEGG" id="lri:NCTC12151_00286"/>
<name>A0A2X4XE71_9GAMM</name>
<dbReference type="OrthoDB" id="371379at2"/>
<dbReference type="EMBL" id="LS483470">
    <property type="protein sequence ID" value="SQI34934.1"/>
    <property type="molecule type" value="Genomic_DNA"/>
</dbReference>
<dbReference type="RefSeq" id="WP_111738977.1">
    <property type="nucleotide sequence ID" value="NZ_LR698987.1"/>
</dbReference>
<evidence type="ECO:0000313" key="2">
    <source>
        <dbReference type="Proteomes" id="UP000249005"/>
    </source>
</evidence>
<keyword evidence="2" id="KW-1185">Reference proteome</keyword>
<sequence>MSSQNRARFIVDLTGNVAQQARRFGASIRSLGADGSRSMRVFRGAMGFANGALDKFDNRLTGLVTGGGMMMLAKNVGNTQQQLTEVSTRYNMVADQAAAFDSALWKNAADYKMVQGELLSAASTFLEKTNSPDAAIAHMDKMAAAIKGIGLSSEASGQLVASMWNDGIRSSEEMMKVLDGVASLSVVGTGNINEQVNGILSLTKGTSWNRSDEMLELLKMQRLGSSEFGNDAQVTAALQQVYAATKDREKLRTMERNGVKVWKDKSKGELVSPNELMLSIGERSKYKERNLKTIFDGDTLKFAKSFADPEKQAQLKAPVDTIDGLVNEKATRNVQTFNGALQSLMTAGERWANLKLAKPLQEFADAINALTPEELQSYAKTLTVTAGAIAGAVVARKGYRLGKAGYDFLKGPKGGGGGAIGGLGGGR</sequence>
<evidence type="ECO:0008006" key="3">
    <source>
        <dbReference type="Google" id="ProtNLM"/>
    </source>
</evidence>
<dbReference type="AlphaFoldDB" id="A0A2X4XE71"/>
<organism evidence="1 2">
    <name type="scientific">Leminorella richardii</name>
    <dbReference type="NCBI Taxonomy" id="158841"/>
    <lineage>
        <taxon>Bacteria</taxon>
        <taxon>Pseudomonadati</taxon>
        <taxon>Pseudomonadota</taxon>
        <taxon>Gammaproteobacteria</taxon>
        <taxon>Enterobacterales</taxon>
        <taxon>Budviciaceae</taxon>
        <taxon>Leminorella</taxon>
    </lineage>
</organism>
<dbReference type="Proteomes" id="UP000249005">
    <property type="component" value="Chromosome 1"/>
</dbReference>
<gene>
    <name evidence="1" type="ORF">NCTC12151_00286</name>
</gene>
<reference evidence="1 2" key="1">
    <citation type="submission" date="2018-06" db="EMBL/GenBank/DDBJ databases">
        <authorList>
            <consortium name="Pathogen Informatics"/>
            <person name="Doyle S."/>
        </authorList>
    </citation>
    <scope>NUCLEOTIDE SEQUENCE [LARGE SCALE GENOMIC DNA]</scope>
    <source>
        <strain evidence="1 2">NCTC12151</strain>
    </source>
</reference>